<dbReference type="EMBL" id="JACEIK010003532">
    <property type="protein sequence ID" value="MCD9642081.1"/>
    <property type="molecule type" value="Genomic_DNA"/>
</dbReference>
<proteinExistence type="predicted"/>
<evidence type="ECO:0000313" key="2">
    <source>
        <dbReference type="Proteomes" id="UP000823775"/>
    </source>
</evidence>
<sequence>ATNTFNNLINTLHRRQGNGSSDKLLVDGAYVCSSTRSSAATRGASIHNFGLRIGSSLFEPLFDGLTQLPPRVVPCHTPHPMDAFDRLPDEGAFLSHLRNKYFKITLELIHHRNGE</sequence>
<keyword evidence="2" id="KW-1185">Reference proteome</keyword>
<organism evidence="1 2">
    <name type="scientific">Datura stramonium</name>
    <name type="common">Jimsonweed</name>
    <name type="synonym">Common thornapple</name>
    <dbReference type="NCBI Taxonomy" id="4076"/>
    <lineage>
        <taxon>Eukaryota</taxon>
        <taxon>Viridiplantae</taxon>
        <taxon>Streptophyta</taxon>
        <taxon>Embryophyta</taxon>
        <taxon>Tracheophyta</taxon>
        <taxon>Spermatophyta</taxon>
        <taxon>Magnoliopsida</taxon>
        <taxon>eudicotyledons</taxon>
        <taxon>Gunneridae</taxon>
        <taxon>Pentapetalae</taxon>
        <taxon>asterids</taxon>
        <taxon>lamiids</taxon>
        <taxon>Solanales</taxon>
        <taxon>Solanaceae</taxon>
        <taxon>Solanoideae</taxon>
        <taxon>Datureae</taxon>
        <taxon>Datura</taxon>
    </lineage>
</organism>
<gene>
    <name evidence="1" type="ORF">HAX54_028716</name>
</gene>
<feature type="non-terminal residue" evidence="1">
    <location>
        <position position="1"/>
    </location>
</feature>
<comment type="caution">
    <text evidence="1">The sequence shown here is derived from an EMBL/GenBank/DDBJ whole genome shotgun (WGS) entry which is preliminary data.</text>
</comment>
<name>A0ABS8V612_DATST</name>
<protein>
    <submittedName>
        <fullName evidence="1">Uncharacterized protein</fullName>
    </submittedName>
</protein>
<evidence type="ECO:0000313" key="1">
    <source>
        <dbReference type="EMBL" id="MCD9642081.1"/>
    </source>
</evidence>
<reference evidence="1 2" key="1">
    <citation type="journal article" date="2021" name="BMC Genomics">
        <title>Datura genome reveals duplications of psychoactive alkaloid biosynthetic genes and high mutation rate following tissue culture.</title>
        <authorList>
            <person name="Rajewski A."/>
            <person name="Carter-House D."/>
            <person name="Stajich J."/>
            <person name="Litt A."/>
        </authorList>
    </citation>
    <scope>NUCLEOTIDE SEQUENCE [LARGE SCALE GENOMIC DNA]</scope>
    <source>
        <strain evidence="1">AR-01</strain>
    </source>
</reference>
<dbReference type="Proteomes" id="UP000823775">
    <property type="component" value="Unassembled WGS sequence"/>
</dbReference>
<accession>A0ABS8V612</accession>